<organism evidence="2 3">
    <name type="scientific">Saguinus oedipus</name>
    <name type="common">Cotton-top tamarin</name>
    <name type="synonym">Oedipomidas oedipus</name>
    <dbReference type="NCBI Taxonomy" id="9490"/>
    <lineage>
        <taxon>Eukaryota</taxon>
        <taxon>Metazoa</taxon>
        <taxon>Chordata</taxon>
        <taxon>Craniata</taxon>
        <taxon>Vertebrata</taxon>
        <taxon>Euteleostomi</taxon>
        <taxon>Mammalia</taxon>
        <taxon>Eutheria</taxon>
        <taxon>Euarchontoglires</taxon>
        <taxon>Primates</taxon>
        <taxon>Haplorrhini</taxon>
        <taxon>Platyrrhini</taxon>
        <taxon>Cebidae</taxon>
        <taxon>Callitrichinae</taxon>
        <taxon>Saguinus</taxon>
    </lineage>
</organism>
<feature type="compositionally biased region" description="Low complexity" evidence="1">
    <location>
        <begin position="35"/>
        <end position="53"/>
    </location>
</feature>
<accession>A0ABQ9VZ02</accession>
<evidence type="ECO:0000313" key="2">
    <source>
        <dbReference type="EMBL" id="KAK2113783.1"/>
    </source>
</evidence>
<comment type="caution">
    <text evidence="2">The sequence shown here is derived from an EMBL/GenBank/DDBJ whole genome shotgun (WGS) entry which is preliminary data.</text>
</comment>
<sequence length="131" mass="13520">MLAYSRVRQSRGPGARSLSHLAFMVQAAWVPGPRAPCAPSTPAAASRSGQRASGQRKCRALPASLPAAPSAPAATTQRPGPPPGHSAPARPGGRRGSDSGELGCPWARGAPALERRQLGASPVLRHRPWPS</sequence>
<feature type="compositionally biased region" description="Low complexity" evidence="1">
    <location>
        <begin position="60"/>
        <end position="74"/>
    </location>
</feature>
<feature type="region of interest" description="Disordered" evidence="1">
    <location>
        <begin position="32"/>
        <end position="131"/>
    </location>
</feature>
<keyword evidence="3" id="KW-1185">Reference proteome</keyword>
<evidence type="ECO:0000256" key="1">
    <source>
        <dbReference type="SAM" id="MobiDB-lite"/>
    </source>
</evidence>
<evidence type="ECO:0000313" key="3">
    <source>
        <dbReference type="Proteomes" id="UP001266305"/>
    </source>
</evidence>
<proteinExistence type="predicted"/>
<dbReference type="EMBL" id="JASSZA010000004">
    <property type="protein sequence ID" value="KAK2113783.1"/>
    <property type="molecule type" value="Genomic_DNA"/>
</dbReference>
<gene>
    <name evidence="2" type="ORF">P7K49_008049</name>
</gene>
<reference evidence="2 3" key="1">
    <citation type="submission" date="2023-05" db="EMBL/GenBank/DDBJ databases">
        <title>B98-5 Cell Line De Novo Hybrid Assembly: An Optical Mapping Approach.</title>
        <authorList>
            <person name="Kananen K."/>
            <person name="Auerbach J.A."/>
            <person name="Kautto E."/>
            <person name="Blachly J.S."/>
        </authorList>
    </citation>
    <scope>NUCLEOTIDE SEQUENCE [LARGE SCALE GENOMIC DNA]</scope>
    <source>
        <strain evidence="2">B95-8</strain>
        <tissue evidence="2">Cell line</tissue>
    </source>
</reference>
<protein>
    <submittedName>
        <fullName evidence="2">Uncharacterized protein</fullName>
    </submittedName>
</protein>
<name>A0ABQ9VZ02_SAGOE</name>
<dbReference type="Proteomes" id="UP001266305">
    <property type="component" value="Unassembled WGS sequence"/>
</dbReference>